<evidence type="ECO:0000313" key="2">
    <source>
        <dbReference type="EMBL" id="NBJ24174.1"/>
    </source>
</evidence>
<name>A0ABW9YUU9_9HYPH</name>
<evidence type="ECO:0008006" key="4">
    <source>
        <dbReference type="Google" id="ProtNLM"/>
    </source>
</evidence>
<feature type="region of interest" description="Disordered" evidence="1">
    <location>
        <begin position="91"/>
        <end position="114"/>
    </location>
</feature>
<evidence type="ECO:0000313" key="3">
    <source>
        <dbReference type="Proteomes" id="UP000818323"/>
    </source>
</evidence>
<comment type="caution">
    <text evidence="2">The sequence shown here is derived from an EMBL/GenBank/DDBJ whole genome shotgun (WGS) entry which is preliminary data.</text>
</comment>
<gene>
    <name evidence="2" type="ORF">GR303_07375</name>
</gene>
<dbReference type="EMBL" id="JAAAXJ010000003">
    <property type="protein sequence ID" value="NBJ24174.1"/>
    <property type="molecule type" value="Genomic_DNA"/>
</dbReference>
<reference evidence="2 3" key="1">
    <citation type="submission" date="2020-01" db="EMBL/GenBank/DDBJ databases">
        <title>Microvirga sp. nov., an arsenate reduction bacterium isolated from Tibet hotspring sediments.</title>
        <authorList>
            <person name="Yuan C.-G."/>
        </authorList>
    </citation>
    <scope>NUCLEOTIDE SEQUENCE [LARGE SCALE GENOMIC DNA]</scope>
    <source>
        <strain evidence="2 3">SYSU G3D203</strain>
    </source>
</reference>
<protein>
    <recommendedName>
        <fullName evidence="4">Restriction endonuclease</fullName>
    </recommendedName>
</protein>
<sequence length="298" mass="34452">MLSYSKNGVRIEGYPRNEEAFKLMVVEKRRVHVLQVFEDRRHVRRIWNARQFSATANLRWNLETGYASRKRYVGLIEAHFAIDESDLPSTFETKGGSDASAEEERMPAQQCSSSVNIQRRAGASSSRIQFRELVREDKESETSLMEARALAQQLLVEMDKDEIYHQIRQKDVRGADSKEIQNCLLSFLKANGFQEEHVGLFGTTNSPNVRPDYCRPSSSGRNGIIVEVERGKTTHNNMDMFDIWKCHICDKANYLFLVVPQVRAANGRKEFEFVCKRMSALFRPQNYTNVYGLWLFGY</sequence>
<evidence type="ECO:0000256" key="1">
    <source>
        <dbReference type="SAM" id="MobiDB-lite"/>
    </source>
</evidence>
<proteinExistence type="predicted"/>
<dbReference type="RefSeq" id="WP_161722579.1">
    <property type="nucleotide sequence ID" value="NZ_JAAAXI010000004.1"/>
</dbReference>
<accession>A0ABW9YUU9</accession>
<organism evidence="2 3">
    <name type="scientific">Microvirga arsenatis</name>
    <dbReference type="NCBI Taxonomy" id="2692265"/>
    <lineage>
        <taxon>Bacteria</taxon>
        <taxon>Pseudomonadati</taxon>
        <taxon>Pseudomonadota</taxon>
        <taxon>Alphaproteobacteria</taxon>
        <taxon>Hyphomicrobiales</taxon>
        <taxon>Methylobacteriaceae</taxon>
        <taxon>Microvirga</taxon>
    </lineage>
</organism>
<dbReference type="Proteomes" id="UP000818323">
    <property type="component" value="Unassembled WGS sequence"/>
</dbReference>
<keyword evidence="3" id="KW-1185">Reference proteome</keyword>